<dbReference type="STRING" id="6526.A0A2C9M6R5"/>
<protein>
    <recommendedName>
        <fullName evidence="6">TIR domain-containing protein</fullName>
    </recommendedName>
</protein>
<dbReference type="GO" id="GO:0007165">
    <property type="term" value="P:signal transduction"/>
    <property type="evidence" value="ECO:0007669"/>
    <property type="project" value="InterPro"/>
</dbReference>
<evidence type="ECO:0000256" key="4">
    <source>
        <dbReference type="ARBA" id="ARBA00022989"/>
    </source>
</evidence>
<keyword evidence="2" id="KW-0812">Transmembrane</keyword>
<comment type="subcellular location">
    <subcellularLocation>
        <location evidence="1">Membrane</location>
    </subcellularLocation>
</comment>
<accession>A0A2C9M6R5</accession>
<dbReference type="KEGG" id="bgt:106075163"/>
<feature type="domain" description="TIR" evidence="6">
    <location>
        <begin position="1"/>
        <end position="123"/>
    </location>
</feature>
<dbReference type="Pfam" id="PF01582">
    <property type="entry name" value="TIR"/>
    <property type="match status" value="1"/>
</dbReference>
<dbReference type="VEuPathDB" id="VectorBase:BGLAX_044795"/>
<proteinExistence type="predicted"/>
<name>A0A2C9M6R5_BIOGL</name>
<sequence>MPELQSRGLKIHVHGRDFAVGEYIASNIAAAVINSRKTLAILTRGLLTSHWCNYELQMANNESIDTGRPVLVFLIKDPLSIDELGRELLNHIRCNTYTSYPSNEQARSQSYMQMFWDKLAHDLKQ</sequence>
<keyword evidence="5" id="KW-0472">Membrane</keyword>
<dbReference type="InterPro" id="IPR035897">
    <property type="entry name" value="Toll_tir_struct_dom_sf"/>
</dbReference>
<evidence type="ECO:0000256" key="5">
    <source>
        <dbReference type="ARBA" id="ARBA00023136"/>
    </source>
</evidence>
<dbReference type="Proteomes" id="UP000076420">
    <property type="component" value="Unassembled WGS sequence"/>
</dbReference>
<evidence type="ECO:0000259" key="6">
    <source>
        <dbReference type="PROSITE" id="PS50104"/>
    </source>
</evidence>
<dbReference type="InterPro" id="IPR000157">
    <property type="entry name" value="TIR_dom"/>
</dbReference>
<evidence type="ECO:0000313" key="7">
    <source>
        <dbReference type="EnsemblMetazoa" id="BGLB039102-PA"/>
    </source>
</evidence>
<dbReference type="VEuPathDB" id="VectorBase:BGLB039102"/>
<dbReference type="RefSeq" id="XP_013091541.2">
    <property type="nucleotide sequence ID" value="XM_013236087.2"/>
</dbReference>
<evidence type="ECO:0000256" key="2">
    <source>
        <dbReference type="ARBA" id="ARBA00022692"/>
    </source>
</evidence>
<dbReference type="SUPFAM" id="SSF52200">
    <property type="entry name" value="Toll/Interleukin receptor TIR domain"/>
    <property type="match status" value="1"/>
</dbReference>
<keyword evidence="3" id="KW-0732">Signal</keyword>
<dbReference type="EnsemblMetazoa" id="BGLB039102-RA">
    <property type="protein sequence ID" value="BGLB039102-PA"/>
    <property type="gene ID" value="BGLB039102"/>
</dbReference>
<reference evidence="7" key="1">
    <citation type="submission" date="2020-05" db="UniProtKB">
        <authorList>
            <consortium name="EnsemblMetazoa"/>
        </authorList>
    </citation>
    <scope>IDENTIFICATION</scope>
    <source>
        <strain evidence="7">BB02</strain>
    </source>
</reference>
<dbReference type="Gene3D" id="3.40.50.10140">
    <property type="entry name" value="Toll/interleukin-1 receptor homology (TIR) domain"/>
    <property type="match status" value="1"/>
</dbReference>
<dbReference type="GO" id="GO:0038023">
    <property type="term" value="F:signaling receptor activity"/>
    <property type="evidence" value="ECO:0007669"/>
    <property type="project" value="TreeGrafter"/>
</dbReference>
<evidence type="ECO:0000256" key="3">
    <source>
        <dbReference type="ARBA" id="ARBA00022729"/>
    </source>
</evidence>
<gene>
    <name evidence="7" type="primary">106075163</name>
</gene>
<organism evidence="7 8">
    <name type="scientific">Biomphalaria glabrata</name>
    <name type="common">Bloodfluke planorb</name>
    <name type="synonym">Freshwater snail</name>
    <dbReference type="NCBI Taxonomy" id="6526"/>
    <lineage>
        <taxon>Eukaryota</taxon>
        <taxon>Metazoa</taxon>
        <taxon>Spiralia</taxon>
        <taxon>Lophotrochozoa</taxon>
        <taxon>Mollusca</taxon>
        <taxon>Gastropoda</taxon>
        <taxon>Heterobranchia</taxon>
        <taxon>Euthyneura</taxon>
        <taxon>Panpulmonata</taxon>
        <taxon>Hygrophila</taxon>
        <taxon>Lymnaeoidea</taxon>
        <taxon>Planorbidae</taxon>
        <taxon>Biomphalaria</taxon>
    </lineage>
</organism>
<dbReference type="PANTHER" id="PTHR24365:SF541">
    <property type="entry name" value="PROTEIN TOLL-RELATED"/>
    <property type="match status" value="1"/>
</dbReference>
<keyword evidence="4" id="KW-1133">Transmembrane helix</keyword>
<dbReference type="PANTHER" id="PTHR24365">
    <property type="entry name" value="TOLL-LIKE RECEPTOR"/>
    <property type="match status" value="1"/>
</dbReference>
<dbReference type="GO" id="GO:0005886">
    <property type="term" value="C:plasma membrane"/>
    <property type="evidence" value="ECO:0007669"/>
    <property type="project" value="TreeGrafter"/>
</dbReference>
<dbReference type="PROSITE" id="PS50104">
    <property type="entry name" value="TIR"/>
    <property type="match status" value="1"/>
</dbReference>
<dbReference type="AlphaFoldDB" id="A0A2C9M6R5"/>
<evidence type="ECO:0000256" key="1">
    <source>
        <dbReference type="ARBA" id="ARBA00004370"/>
    </source>
</evidence>
<evidence type="ECO:0000313" key="8">
    <source>
        <dbReference type="Proteomes" id="UP000076420"/>
    </source>
</evidence>
<dbReference type="OrthoDB" id="6122780at2759"/>